<comment type="caution">
    <text evidence="5">The sequence shown here is derived from an EMBL/GenBank/DDBJ whole genome shotgun (WGS) entry which is preliminary data.</text>
</comment>
<feature type="chain" id="PRO_5021833524" description="Ig-like domain-containing protein" evidence="3">
    <location>
        <begin position="23"/>
        <end position="911"/>
    </location>
</feature>
<dbReference type="InterPro" id="IPR050958">
    <property type="entry name" value="Cell_Adh-Cytoskel_Orgn"/>
</dbReference>
<proteinExistence type="predicted"/>
<dbReference type="SMART" id="SM00409">
    <property type="entry name" value="IG"/>
    <property type="match status" value="3"/>
</dbReference>
<dbReference type="InterPro" id="IPR003598">
    <property type="entry name" value="Ig_sub2"/>
</dbReference>
<dbReference type="OMA" id="DEIRVTH"/>
<dbReference type="SUPFAM" id="SSF48726">
    <property type="entry name" value="Immunoglobulin"/>
    <property type="match status" value="2"/>
</dbReference>
<evidence type="ECO:0000256" key="1">
    <source>
        <dbReference type="ARBA" id="ARBA00023319"/>
    </source>
</evidence>
<feature type="signal peptide" evidence="3">
    <location>
        <begin position="1"/>
        <end position="22"/>
    </location>
</feature>
<feature type="coiled-coil region" evidence="2">
    <location>
        <begin position="690"/>
        <end position="717"/>
    </location>
</feature>
<reference evidence="5 6" key="1">
    <citation type="journal article" date="2018" name="Nat. Ecol. Evol.">
        <title>Genomic signatures of mitonuclear coevolution across populations of Tigriopus californicus.</title>
        <authorList>
            <person name="Barreto F.S."/>
            <person name="Watson E.T."/>
            <person name="Lima T.G."/>
            <person name="Willett C.S."/>
            <person name="Edmands S."/>
            <person name="Li W."/>
            <person name="Burton R.S."/>
        </authorList>
    </citation>
    <scope>NUCLEOTIDE SEQUENCE [LARGE SCALE GENOMIC DNA]</scope>
    <source>
        <strain evidence="5 6">San Diego</strain>
    </source>
</reference>
<evidence type="ECO:0000256" key="2">
    <source>
        <dbReference type="SAM" id="Coils"/>
    </source>
</evidence>
<sequence length="911" mass="105285">MGWELVVSVQLIFLFLVGSITSQSGVSNYDNDDYSGDYEGSSSGDYNYSYSYEDYSTNDIENGLDRDSDESEVLYVPQMLSEPLQLNVSIGENVELPCFAKDSNEFVRIWMKGTDFLFTGGIQSTDNPRLHLPMETTLQIENAQPEDAGDYTCRIMLRDEIRVTHTLQVMEHFTVSPIPSNGSLVGSVGQPLTLKCQVLGKEGHALAQNIIWRREGYNFSNGNHTFQGGEYPIQNASREDAGMYFCSLESEGEIKLASIQVQIEFPPKIMSIDKALIRTGWGKAFELSCVIIGEPSPKITWYKGNEVVELDDRVKATNAGSKYVLILEKVHNDDIGRYMCYATNHLGSSQRTLEVHLDDIETDRIDLDNEKIPLDDADPKMDAFQDSWTEEKLKLDQLRSTLMDEIQTMRNVSFRVGQTQDPDTIDLSVFADLERLQAEISRLQDSYQQDMKVLRQFRLTSKDETQRVWDNINELQEITNVTSKNVEDIYEKDILQLQNFQSSTKSDLQNLRSNVNELSQNVDSKLGLVKSLSSNEAFQNQIHAFSKDLTIASNHLQKLESSNKIMKEEIQRIFGDVDTFKKFKQESERAQEVFQRELNQLESGKIIDLLNQIKQNDRSFEELFDHRDKVELAIEKITNKGDQKFTAILTEIQKLKGQMYYLQQRLIQRRLNQNNGSRITDGESSNDPNVNLLAQELAKLRKEMQKLVKEMTNKEILIQSQLNSHDDRIDFIHETSNSQRQEWEQVEDKWAKLDQRLDVIEADAKKYNLIFRGLKPRQKLERPFHVEELVSEYMTSTLDLDNVAFDEASRLTRSKMNPKPVLVKFPNIREKIRVLNRSRRFRSSVDIQEDFTDKVKLHRRRLSAFARRRARVVRKKWALKYDELYFNGKVFVFDDFSQRVVAKSILDSNGQ</sequence>
<dbReference type="PANTHER" id="PTHR45080">
    <property type="entry name" value="CONTACTIN 5"/>
    <property type="match status" value="1"/>
</dbReference>
<dbReference type="Proteomes" id="UP000318571">
    <property type="component" value="Chromosome 9"/>
</dbReference>
<keyword evidence="1" id="KW-0393">Immunoglobulin domain</keyword>
<dbReference type="Pfam" id="PF13927">
    <property type="entry name" value="Ig_3"/>
    <property type="match status" value="1"/>
</dbReference>
<dbReference type="PANTHER" id="PTHR45080:SF33">
    <property type="entry name" value="IG-LIKE DOMAIN-CONTAINING PROTEIN"/>
    <property type="match status" value="1"/>
</dbReference>
<gene>
    <name evidence="5" type="ORF">TCAL_01222</name>
</gene>
<dbReference type="GO" id="GO:0005886">
    <property type="term" value="C:plasma membrane"/>
    <property type="evidence" value="ECO:0007669"/>
    <property type="project" value="TreeGrafter"/>
</dbReference>
<dbReference type="GO" id="GO:0008046">
    <property type="term" value="F:axon guidance receptor activity"/>
    <property type="evidence" value="ECO:0007669"/>
    <property type="project" value="TreeGrafter"/>
</dbReference>
<dbReference type="SMART" id="SM00408">
    <property type="entry name" value="IGc2"/>
    <property type="match status" value="3"/>
</dbReference>
<evidence type="ECO:0000259" key="4">
    <source>
        <dbReference type="PROSITE" id="PS50835"/>
    </source>
</evidence>
<keyword evidence="2" id="KW-0175">Coiled coil</keyword>
<evidence type="ECO:0000313" key="6">
    <source>
        <dbReference type="Proteomes" id="UP000318571"/>
    </source>
</evidence>
<dbReference type="CDD" id="cd00096">
    <property type="entry name" value="Ig"/>
    <property type="match status" value="2"/>
</dbReference>
<accession>A0A553NXJ6</accession>
<dbReference type="GO" id="GO:0043025">
    <property type="term" value="C:neuronal cell body"/>
    <property type="evidence" value="ECO:0007669"/>
    <property type="project" value="TreeGrafter"/>
</dbReference>
<dbReference type="GO" id="GO:0007156">
    <property type="term" value="P:homophilic cell adhesion via plasma membrane adhesion molecules"/>
    <property type="evidence" value="ECO:0007669"/>
    <property type="project" value="TreeGrafter"/>
</dbReference>
<keyword evidence="6" id="KW-1185">Reference proteome</keyword>
<evidence type="ECO:0000313" key="5">
    <source>
        <dbReference type="EMBL" id="TRY70161.1"/>
    </source>
</evidence>
<dbReference type="Pfam" id="PF07679">
    <property type="entry name" value="I-set"/>
    <property type="match status" value="1"/>
</dbReference>
<dbReference type="EMBL" id="VCGU01000009">
    <property type="protein sequence ID" value="TRY70161.1"/>
    <property type="molecule type" value="Genomic_DNA"/>
</dbReference>
<dbReference type="InterPro" id="IPR007110">
    <property type="entry name" value="Ig-like_dom"/>
</dbReference>
<dbReference type="PROSITE" id="PS50835">
    <property type="entry name" value="IG_LIKE"/>
    <property type="match status" value="3"/>
</dbReference>
<organism evidence="5 6">
    <name type="scientific">Tigriopus californicus</name>
    <name type="common">Marine copepod</name>
    <dbReference type="NCBI Taxonomy" id="6832"/>
    <lineage>
        <taxon>Eukaryota</taxon>
        <taxon>Metazoa</taxon>
        <taxon>Ecdysozoa</taxon>
        <taxon>Arthropoda</taxon>
        <taxon>Crustacea</taxon>
        <taxon>Multicrustacea</taxon>
        <taxon>Hexanauplia</taxon>
        <taxon>Copepoda</taxon>
        <taxon>Harpacticoida</taxon>
        <taxon>Harpacticidae</taxon>
        <taxon>Tigriopus</taxon>
    </lineage>
</organism>
<feature type="domain" description="Ig-like" evidence="4">
    <location>
        <begin position="267"/>
        <end position="354"/>
    </location>
</feature>
<dbReference type="InterPro" id="IPR036179">
    <property type="entry name" value="Ig-like_dom_sf"/>
</dbReference>
<feature type="domain" description="Ig-like" evidence="4">
    <location>
        <begin position="179"/>
        <end position="262"/>
    </location>
</feature>
<evidence type="ECO:0000256" key="3">
    <source>
        <dbReference type="SAM" id="SignalP"/>
    </source>
</evidence>
<dbReference type="AlphaFoldDB" id="A0A553NXJ6"/>
<keyword evidence="3" id="KW-0732">Signal</keyword>
<dbReference type="GO" id="GO:0030424">
    <property type="term" value="C:axon"/>
    <property type="evidence" value="ECO:0007669"/>
    <property type="project" value="TreeGrafter"/>
</dbReference>
<dbReference type="InterPro" id="IPR013098">
    <property type="entry name" value="Ig_I-set"/>
</dbReference>
<dbReference type="STRING" id="6832.A0A553NXJ6"/>
<feature type="domain" description="Ig-like" evidence="4">
    <location>
        <begin position="77"/>
        <end position="164"/>
    </location>
</feature>
<dbReference type="InterPro" id="IPR003599">
    <property type="entry name" value="Ig_sub"/>
</dbReference>
<dbReference type="FunFam" id="2.60.40.10:FF:000107">
    <property type="entry name" value="Myosin, light chain kinase a"/>
    <property type="match status" value="1"/>
</dbReference>
<protein>
    <recommendedName>
        <fullName evidence="4">Ig-like domain-containing protein</fullName>
    </recommendedName>
</protein>
<dbReference type="InterPro" id="IPR013783">
    <property type="entry name" value="Ig-like_fold"/>
</dbReference>
<dbReference type="Gene3D" id="2.60.40.10">
    <property type="entry name" value="Immunoglobulins"/>
    <property type="match status" value="3"/>
</dbReference>
<name>A0A553NXJ6_TIGCA</name>
<dbReference type="GO" id="GO:0050808">
    <property type="term" value="P:synapse organization"/>
    <property type="evidence" value="ECO:0007669"/>
    <property type="project" value="TreeGrafter"/>
</dbReference>
<feature type="coiled-coil region" evidence="2">
    <location>
        <begin position="501"/>
        <end position="528"/>
    </location>
</feature>